<feature type="transmembrane region" description="Helical" evidence="1">
    <location>
        <begin position="112"/>
        <end position="133"/>
    </location>
</feature>
<reference evidence="2 3" key="1">
    <citation type="journal article" date="2013" name="J. Microbiol.">
        <title>Lysinibacillus chungkukjangi sp. nov., isolated from Chungkukjang, Korean fermented soybean food.</title>
        <authorList>
            <person name="Kim S.J."/>
            <person name="Jang Y.H."/>
            <person name="Hamada M."/>
            <person name="Ahn J.H."/>
            <person name="Weon H.Y."/>
            <person name="Suzuki K."/>
            <person name="Whang K.S."/>
            <person name="Kwon S.W."/>
        </authorList>
    </citation>
    <scope>NUCLEOTIDE SEQUENCE [LARGE SCALE GENOMIC DNA]</scope>
    <source>
        <strain evidence="2 3">MCCC 1A12701</strain>
    </source>
</reference>
<feature type="transmembrane region" description="Helical" evidence="1">
    <location>
        <begin position="89"/>
        <end position="106"/>
    </location>
</feature>
<organism evidence="2 3">
    <name type="scientific">Lysinibacillus composti</name>
    <dbReference type="NCBI Taxonomy" id="720633"/>
    <lineage>
        <taxon>Bacteria</taxon>
        <taxon>Bacillati</taxon>
        <taxon>Bacillota</taxon>
        <taxon>Bacilli</taxon>
        <taxon>Bacillales</taxon>
        <taxon>Bacillaceae</taxon>
        <taxon>Lysinibacillus</taxon>
    </lineage>
</organism>
<feature type="transmembrane region" description="Helical" evidence="1">
    <location>
        <begin position="60"/>
        <end position="82"/>
    </location>
</feature>
<proteinExistence type="predicted"/>
<keyword evidence="1" id="KW-0472">Membrane</keyword>
<keyword evidence="3" id="KW-1185">Reference proteome</keyword>
<name>A0A3N9UIH5_9BACI</name>
<dbReference type="Proteomes" id="UP000274033">
    <property type="component" value="Unassembled WGS sequence"/>
</dbReference>
<evidence type="ECO:0000313" key="3">
    <source>
        <dbReference type="Proteomes" id="UP000274033"/>
    </source>
</evidence>
<evidence type="ECO:0000256" key="1">
    <source>
        <dbReference type="SAM" id="Phobius"/>
    </source>
</evidence>
<comment type="caution">
    <text evidence="2">The sequence shown here is derived from an EMBL/GenBank/DDBJ whole genome shotgun (WGS) entry which is preliminary data.</text>
</comment>
<dbReference type="OrthoDB" id="2629631at2"/>
<gene>
    <name evidence="2" type="ORF">EBB45_04460</name>
</gene>
<dbReference type="EMBL" id="RRCT01000002">
    <property type="protein sequence ID" value="RQW75873.1"/>
    <property type="molecule type" value="Genomic_DNA"/>
</dbReference>
<keyword evidence="1" id="KW-0812">Transmembrane</keyword>
<sequence length="135" mass="14505">MSTLLLIILVSYFLVCFISYTFLLKLRFVISYHLGMNIAMTSSGVMGIAVGALLGNTFPASYTFITVITTILAIIIGAIFGALVDYQTLLSGISSGLMAGIMGPMIGVMSGFGMIMFCTFLVYVMFALICFSVRS</sequence>
<dbReference type="AlphaFoldDB" id="A0A3N9UIH5"/>
<protein>
    <submittedName>
        <fullName evidence="2">Uncharacterized protein</fullName>
    </submittedName>
</protein>
<evidence type="ECO:0000313" key="2">
    <source>
        <dbReference type="EMBL" id="RQW75873.1"/>
    </source>
</evidence>
<feature type="transmembrane region" description="Helical" evidence="1">
    <location>
        <begin position="6"/>
        <end position="24"/>
    </location>
</feature>
<accession>A0A3N9UIH5</accession>
<keyword evidence="1" id="KW-1133">Transmembrane helix</keyword>
<feature type="transmembrane region" description="Helical" evidence="1">
    <location>
        <begin position="36"/>
        <end position="54"/>
    </location>
</feature>